<name>A0A166HBY3_9MICO</name>
<reference evidence="10" key="2">
    <citation type="submission" date="2019-12" db="EMBL/GenBank/DDBJ databases">
        <title>Complete and draft genome sequences of new strains and members of some known species of the genus Rathayibacter isolated from plants.</title>
        <authorList>
            <person name="Tarlachkov S.V."/>
            <person name="Starodumova I.P."/>
            <person name="Dorofeeva L.V."/>
            <person name="Prisyazhnaya N.V."/>
            <person name="Leyn S."/>
            <person name="Zlamal J."/>
            <person name="Elan M."/>
            <person name="Osterman A.L."/>
            <person name="Nadler S."/>
            <person name="Subbotin S.A."/>
            <person name="Evtushenko L.I."/>
        </authorList>
    </citation>
    <scope>NUCLEOTIDE SEQUENCE [LARGE SCALE GENOMIC DNA]</scope>
    <source>
        <strain evidence="10">VKM Ac-2761</strain>
    </source>
</reference>
<evidence type="ECO:0000256" key="3">
    <source>
        <dbReference type="ARBA" id="ARBA00022692"/>
    </source>
</evidence>
<evidence type="ECO:0000256" key="2">
    <source>
        <dbReference type="ARBA" id="ARBA00022475"/>
    </source>
</evidence>
<feature type="transmembrane region" description="Helical" evidence="6">
    <location>
        <begin position="184"/>
        <end position="202"/>
    </location>
</feature>
<evidence type="ECO:0000256" key="4">
    <source>
        <dbReference type="ARBA" id="ARBA00022989"/>
    </source>
</evidence>
<dbReference type="KEGG" id="rte:GSU10_06550"/>
<reference evidence="8" key="3">
    <citation type="submission" date="2019-12" db="EMBL/GenBank/DDBJ databases">
        <title>Complete and Draft Genome Sequences of New Strains and Members of Some Known Species of the Genus Rathayibacter isolated from Plants.</title>
        <authorList>
            <person name="Tarlachkov S.V."/>
            <person name="Starodumova I.P."/>
            <person name="Dorofeeva L.V."/>
            <person name="Prisyazhnaya N.V."/>
            <person name="Leyn S.A."/>
            <person name="Zlamal J.E."/>
            <person name="Elane M.L."/>
            <person name="Osterman A.L."/>
            <person name="Nadler S.A."/>
            <person name="Subbotin S.A."/>
            <person name="Evtushenko L.I."/>
        </authorList>
    </citation>
    <scope>NUCLEOTIDE SEQUENCE</scope>
    <source>
        <strain evidence="8">VKM Ac-2761</strain>
    </source>
</reference>
<dbReference type="InterPro" id="IPR001851">
    <property type="entry name" value="ABC_transp_permease"/>
</dbReference>
<dbReference type="Pfam" id="PF02653">
    <property type="entry name" value="BPD_transp_2"/>
    <property type="match status" value="1"/>
</dbReference>
<evidence type="ECO:0000313" key="7">
    <source>
        <dbReference type="EMBL" id="KZX20326.1"/>
    </source>
</evidence>
<feature type="transmembrane region" description="Helical" evidence="6">
    <location>
        <begin position="230"/>
        <end position="250"/>
    </location>
</feature>
<dbReference type="PATRIC" id="fig|1671680.3.peg.2739"/>
<feature type="transmembrane region" description="Helical" evidence="6">
    <location>
        <begin position="31"/>
        <end position="52"/>
    </location>
</feature>
<comment type="subcellular location">
    <subcellularLocation>
        <location evidence="1">Cell membrane</location>
        <topology evidence="1">Multi-pass membrane protein</topology>
    </subcellularLocation>
</comment>
<evidence type="ECO:0000256" key="1">
    <source>
        <dbReference type="ARBA" id="ARBA00004651"/>
    </source>
</evidence>
<feature type="transmembrane region" description="Helical" evidence="6">
    <location>
        <begin position="144"/>
        <end position="164"/>
    </location>
</feature>
<dbReference type="Proteomes" id="UP000076717">
    <property type="component" value="Unassembled WGS sequence"/>
</dbReference>
<dbReference type="Proteomes" id="UP000465031">
    <property type="component" value="Chromosome"/>
</dbReference>
<evidence type="ECO:0000313" key="9">
    <source>
        <dbReference type="Proteomes" id="UP000076717"/>
    </source>
</evidence>
<dbReference type="PANTHER" id="PTHR32196">
    <property type="entry name" value="ABC TRANSPORTER PERMEASE PROTEIN YPHD-RELATED-RELATED"/>
    <property type="match status" value="1"/>
</dbReference>
<keyword evidence="5 6" id="KW-0472">Membrane</keyword>
<gene>
    <name evidence="7" type="primary">rbsC_1</name>
    <name evidence="7" type="ORF">ACH61_02556</name>
    <name evidence="8" type="ORF">GSU10_06550</name>
</gene>
<keyword evidence="2" id="KW-1003">Cell membrane</keyword>
<feature type="transmembrane region" description="Helical" evidence="6">
    <location>
        <begin position="109"/>
        <end position="132"/>
    </location>
</feature>
<dbReference type="EMBL" id="CP047186">
    <property type="protein sequence ID" value="QHC55326.1"/>
    <property type="molecule type" value="Genomic_DNA"/>
</dbReference>
<dbReference type="CDD" id="cd06579">
    <property type="entry name" value="TM_PBP1_transp_AraH_like"/>
    <property type="match status" value="1"/>
</dbReference>
<feature type="transmembrane region" description="Helical" evidence="6">
    <location>
        <begin position="287"/>
        <end position="309"/>
    </location>
</feature>
<dbReference type="PANTHER" id="PTHR32196:SF72">
    <property type="entry name" value="RIBOSE IMPORT PERMEASE PROTEIN RBSC"/>
    <property type="match status" value="1"/>
</dbReference>
<feature type="transmembrane region" description="Helical" evidence="6">
    <location>
        <begin position="85"/>
        <end position="103"/>
    </location>
</feature>
<reference evidence="7 9" key="1">
    <citation type="submission" date="2015-08" db="EMBL/GenBank/DDBJ databases">
        <title>Draft Genome Sequence of Rathayibacter sp. Strain VKM Ac-2596 Isolated from Leaf Gall Induced by Plant-Parasitic Nematodes.</title>
        <authorList>
            <person name="Vasilenko O.V."/>
            <person name="Starodumova I.P."/>
            <person name="Tarlachkov S.V."/>
            <person name="Dorofeeva L.V."/>
            <person name="Evtushenko L.I."/>
        </authorList>
    </citation>
    <scope>NUCLEOTIDE SEQUENCE [LARGE SCALE GENOMIC DNA]</scope>
    <source>
        <strain evidence="7 9">VKM Ac-2596</strain>
    </source>
</reference>
<dbReference type="AlphaFoldDB" id="A0A166HBY3"/>
<accession>A0A166HBY3</accession>
<keyword evidence="4 6" id="KW-1133">Transmembrane helix</keyword>
<evidence type="ECO:0000313" key="10">
    <source>
        <dbReference type="Proteomes" id="UP000465031"/>
    </source>
</evidence>
<protein>
    <submittedName>
        <fullName evidence="8">ABC transporter permease</fullName>
    </submittedName>
    <submittedName>
        <fullName evidence="7">Ribose transport system permease protein RbsC</fullName>
    </submittedName>
</protein>
<feature type="transmembrane region" description="Helical" evidence="6">
    <location>
        <begin position="315"/>
        <end position="332"/>
    </location>
</feature>
<evidence type="ECO:0000313" key="8">
    <source>
        <dbReference type="EMBL" id="QHC55326.1"/>
    </source>
</evidence>
<dbReference type="EMBL" id="LIIN01000109">
    <property type="protein sequence ID" value="KZX20326.1"/>
    <property type="molecule type" value="Genomic_DNA"/>
</dbReference>
<feature type="transmembrane region" description="Helical" evidence="6">
    <location>
        <begin position="58"/>
        <end position="78"/>
    </location>
</feature>
<dbReference type="OrthoDB" id="5083725at2"/>
<keyword evidence="3 6" id="KW-0812">Transmembrane</keyword>
<proteinExistence type="predicted"/>
<keyword evidence="9" id="KW-1185">Reference proteome</keyword>
<evidence type="ECO:0000256" key="5">
    <source>
        <dbReference type="ARBA" id="ARBA00023136"/>
    </source>
</evidence>
<feature type="transmembrane region" description="Helical" evidence="6">
    <location>
        <begin position="262"/>
        <end position="280"/>
    </location>
</feature>
<dbReference type="GO" id="GO:0005886">
    <property type="term" value="C:plasma membrane"/>
    <property type="evidence" value="ECO:0007669"/>
    <property type="project" value="UniProtKB-SubCell"/>
</dbReference>
<sequence>MSTLTPAPPSAPAIVDPAVRSERRRALAVRLLAPGTVAAILLVFGTLAPGYFAAGNLLSVLSAGAILMIAASAMTVVVRTGGIDLSIGVAIDLAALGAAGLIADGYVGWFAVAVGLGCGALAGLVNAVLIVVLRIRAFLATLSVWFIGTSVEQLLTGGGAPVYLRRGTTPDDFAAIGNATLAGVPVPVVITVLLAVAVWLLLDRTRWGRVLTAAGEQPTATRIAGRRTGLVLASASVVAAAIAAVGGVVLASRSYGFSPAGGQPYVLDAIGAVFIGATLSRLGRPNVLGTAVGVLIFGLLTNGMVLIGLSFYWQGLMRGLVLLVLLLATAALRRESIAPALRSLAGSGSPSRRVARQSAVE</sequence>
<dbReference type="GO" id="GO:0022857">
    <property type="term" value="F:transmembrane transporter activity"/>
    <property type="evidence" value="ECO:0007669"/>
    <property type="project" value="InterPro"/>
</dbReference>
<evidence type="ECO:0000256" key="6">
    <source>
        <dbReference type="SAM" id="Phobius"/>
    </source>
</evidence>
<dbReference type="RefSeq" id="WP_068212351.1">
    <property type="nucleotide sequence ID" value="NZ_CP047186.1"/>
</dbReference>
<organism evidence="7 9">
    <name type="scientific">Rathayibacter tanaceti</name>
    <dbReference type="NCBI Taxonomy" id="1671680"/>
    <lineage>
        <taxon>Bacteria</taxon>
        <taxon>Bacillati</taxon>
        <taxon>Actinomycetota</taxon>
        <taxon>Actinomycetes</taxon>
        <taxon>Micrococcales</taxon>
        <taxon>Microbacteriaceae</taxon>
        <taxon>Rathayibacter</taxon>
    </lineage>
</organism>